<dbReference type="EMBL" id="JAJGAK010000001">
    <property type="protein sequence ID" value="MCC8361801.1"/>
    <property type="molecule type" value="Genomic_DNA"/>
</dbReference>
<comment type="caution">
    <text evidence="1">The sequence shown here is derived from an EMBL/GenBank/DDBJ whole genome shotgun (WGS) entry which is preliminary data.</text>
</comment>
<name>A0ABS8JDW0_9GAMM</name>
<accession>A0ABS8JDW0</accession>
<evidence type="ECO:0000313" key="1">
    <source>
        <dbReference type="EMBL" id="MCC8361801.1"/>
    </source>
</evidence>
<dbReference type="RefSeq" id="WP_230525450.1">
    <property type="nucleotide sequence ID" value="NZ_JAJGAK010000001.1"/>
</dbReference>
<reference evidence="1" key="1">
    <citation type="submission" date="2021-10" db="EMBL/GenBank/DDBJ databases">
        <authorList>
            <person name="Lyu M."/>
            <person name="Wang X."/>
            <person name="Meng X."/>
            <person name="Xu K."/>
        </authorList>
    </citation>
    <scope>NUCLEOTIDE SEQUENCE</scope>
    <source>
        <strain evidence="1">A6</strain>
    </source>
</reference>
<protein>
    <submittedName>
        <fullName evidence="1">Uncharacterized protein</fullName>
    </submittedName>
</protein>
<proteinExistence type="predicted"/>
<gene>
    <name evidence="1" type="ORF">LK996_01720</name>
</gene>
<evidence type="ECO:0000313" key="2">
    <source>
        <dbReference type="Proteomes" id="UP001165293"/>
    </source>
</evidence>
<dbReference type="Proteomes" id="UP001165293">
    <property type="component" value="Unassembled WGS sequence"/>
</dbReference>
<keyword evidence="2" id="KW-1185">Reference proteome</keyword>
<sequence length="231" mass="25923">MTIQRISSGIAVHFAPDLRVANDIVALQRERPNDRELAGVSLVVARSDAQQWSELTANVVDYLIRRQFVSPVLGRLQWTFFGATSGWRQNSAAVRHKRFWKNESLDLGSIGVQSEEIEVVSERGIRYAVVARLDRAHVRAASEWVRKTQSGFLFLSEEAPTTDSEFVRSTYSSSFAPDGASIDWSRAANCICRGDRILVRCSGAFDDQEMSVDLIFERSKFNSLITAFLAD</sequence>
<organism evidence="1 2">
    <name type="scientific">Noviluteimonas lactosilytica</name>
    <dbReference type="NCBI Taxonomy" id="2888523"/>
    <lineage>
        <taxon>Bacteria</taxon>
        <taxon>Pseudomonadati</taxon>
        <taxon>Pseudomonadota</taxon>
        <taxon>Gammaproteobacteria</taxon>
        <taxon>Lysobacterales</taxon>
        <taxon>Lysobacteraceae</taxon>
        <taxon>Noviluteimonas</taxon>
    </lineage>
</organism>